<feature type="chain" id="PRO_5022047428" evidence="1">
    <location>
        <begin position="22"/>
        <end position="112"/>
    </location>
</feature>
<comment type="caution">
    <text evidence="2">The sequence shown here is derived from an EMBL/GenBank/DDBJ whole genome shotgun (WGS) entry which is preliminary data.</text>
</comment>
<gene>
    <name evidence="2" type="ORF">FLL46_14870</name>
</gene>
<accession>A0A545UC95</accession>
<dbReference type="Proteomes" id="UP000315439">
    <property type="component" value="Unassembled WGS sequence"/>
</dbReference>
<feature type="signal peptide" evidence="1">
    <location>
        <begin position="1"/>
        <end position="21"/>
    </location>
</feature>
<sequence length="112" mass="12692">MKLLRIIWLSALLLTSMEVSATWTAPVEIKTVYLHTQHGGYGVFIFSDMSVNPAKCSNTAYYVISKTNNVLFNEIYSLMLANYTTGKKVRVWLDNSTCSPHNHPLIIHARTE</sequence>
<name>A0A545UC95_9GAMM</name>
<keyword evidence="1" id="KW-0732">Signal</keyword>
<dbReference type="RefSeq" id="WP_142932073.1">
    <property type="nucleotide sequence ID" value="NZ_ML660165.1"/>
</dbReference>
<dbReference type="EMBL" id="VIKS01000009">
    <property type="protein sequence ID" value="TQV87085.1"/>
    <property type="molecule type" value="Genomic_DNA"/>
</dbReference>
<evidence type="ECO:0000256" key="1">
    <source>
        <dbReference type="SAM" id="SignalP"/>
    </source>
</evidence>
<reference evidence="2 3" key="1">
    <citation type="submission" date="2019-07" db="EMBL/GenBank/DDBJ databases">
        <title>Draft genome for Aliikangiella sp. M105.</title>
        <authorList>
            <person name="Wang G."/>
        </authorList>
    </citation>
    <scope>NUCLEOTIDE SEQUENCE [LARGE SCALE GENOMIC DNA]</scope>
    <source>
        <strain evidence="2 3">M105</strain>
    </source>
</reference>
<keyword evidence="3" id="KW-1185">Reference proteome</keyword>
<proteinExistence type="predicted"/>
<organism evidence="2 3">
    <name type="scientific">Aliikangiella coralliicola</name>
    <dbReference type="NCBI Taxonomy" id="2592383"/>
    <lineage>
        <taxon>Bacteria</taxon>
        <taxon>Pseudomonadati</taxon>
        <taxon>Pseudomonadota</taxon>
        <taxon>Gammaproteobacteria</taxon>
        <taxon>Oceanospirillales</taxon>
        <taxon>Pleioneaceae</taxon>
        <taxon>Aliikangiella</taxon>
    </lineage>
</organism>
<protein>
    <submittedName>
        <fullName evidence="2">Uncharacterized protein</fullName>
    </submittedName>
</protein>
<dbReference type="OrthoDB" id="6308969at2"/>
<evidence type="ECO:0000313" key="3">
    <source>
        <dbReference type="Proteomes" id="UP000315439"/>
    </source>
</evidence>
<dbReference type="AlphaFoldDB" id="A0A545UC95"/>
<evidence type="ECO:0000313" key="2">
    <source>
        <dbReference type="EMBL" id="TQV87085.1"/>
    </source>
</evidence>